<dbReference type="EMBL" id="QOVF01000001">
    <property type="protein sequence ID" value="KAA0696268.1"/>
    <property type="molecule type" value="Genomic_DNA"/>
</dbReference>
<evidence type="ECO:0000313" key="3">
    <source>
        <dbReference type="EMBL" id="KAA0696268.1"/>
    </source>
</evidence>
<reference evidence="3 4" key="1">
    <citation type="submission" date="2018-07" db="EMBL/GenBank/DDBJ databases">
        <title>Pseudomonas laoshanensis sp. nov., isolated from soil.</title>
        <authorList>
            <person name="Sun J."/>
            <person name="Yu L."/>
            <person name="Wang M."/>
            <person name="Zhang C."/>
        </authorList>
    </citation>
    <scope>NUCLEOTIDE SEQUENCE [LARGE SCALE GENOMIC DNA]</scope>
    <source>
        <strain evidence="3 4">Y22</strain>
    </source>
</reference>
<feature type="compositionally biased region" description="Polar residues" evidence="1">
    <location>
        <begin position="69"/>
        <end position="79"/>
    </location>
</feature>
<accession>A0A7V7KX38</accession>
<gene>
    <name evidence="3" type="ORF">DT594_02610</name>
</gene>
<evidence type="ECO:0000313" key="4">
    <source>
        <dbReference type="Proteomes" id="UP000463138"/>
    </source>
</evidence>
<dbReference type="OrthoDB" id="6904375at2"/>
<organism evidence="3 4">
    <name type="scientific">Halopseudomonas laoshanensis</name>
    <dbReference type="NCBI Taxonomy" id="2268758"/>
    <lineage>
        <taxon>Bacteria</taxon>
        <taxon>Pseudomonadati</taxon>
        <taxon>Pseudomonadota</taxon>
        <taxon>Gammaproteobacteria</taxon>
        <taxon>Pseudomonadales</taxon>
        <taxon>Pseudomonadaceae</taxon>
        <taxon>Halopseudomonas</taxon>
    </lineage>
</organism>
<evidence type="ECO:0000259" key="2">
    <source>
        <dbReference type="Pfam" id="PF11127"/>
    </source>
</evidence>
<keyword evidence="4" id="KW-1185">Reference proteome</keyword>
<dbReference type="Proteomes" id="UP000463138">
    <property type="component" value="Unassembled WGS sequence"/>
</dbReference>
<comment type="caution">
    <text evidence="3">The sequence shown here is derived from an EMBL/GenBank/DDBJ whole genome shotgun (WGS) entry which is preliminary data.</text>
</comment>
<sequence length="130" mass="14026">MNNPFDKNQTQNVGEFERAVSVFSGLMLVGKGVRRGGFSGILQLALGGMALARGYTGHCEAKRIFNETLNEKQGSQKQGQAALDQRYSHMPMDSEVHSPDFESKSVDLPDATPMGHENQVGARGTPSANS</sequence>
<evidence type="ECO:0000256" key="1">
    <source>
        <dbReference type="SAM" id="MobiDB-lite"/>
    </source>
</evidence>
<protein>
    <submittedName>
        <fullName evidence="3">DUF2892 domain-containing protein</fullName>
    </submittedName>
</protein>
<feature type="region of interest" description="Disordered" evidence="1">
    <location>
        <begin position="69"/>
        <end position="130"/>
    </location>
</feature>
<dbReference type="RefSeq" id="WP_149331233.1">
    <property type="nucleotide sequence ID" value="NZ_QOVF01000001.1"/>
</dbReference>
<dbReference type="Pfam" id="PF11127">
    <property type="entry name" value="YgaP-like_TM"/>
    <property type="match status" value="1"/>
</dbReference>
<feature type="domain" description="Inner membrane protein YgaP-like transmembrane" evidence="2">
    <location>
        <begin position="10"/>
        <end position="66"/>
    </location>
</feature>
<dbReference type="AlphaFoldDB" id="A0A7V7KX38"/>
<dbReference type="InterPro" id="IPR021309">
    <property type="entry name" value="YgaP-like_TM"/>
</dbReference>
<name>A0A7V7KX38_9GAMM</name>
<proteinExistence type="predicted"/>
<feature type="compositionally biased region" description="Basic and acidic residues" evidence="1">
    <location>
        <begin position="92"/>
        <end position="107"/>
    </location>
</feature>